<dbReference type="OrthoDB" id="3193269at2"/>
<dbReference type="RefSeq" id="WP_011025791.1">
    <property type="nucleotide sequence ID" value="NC_003869.1"/>
</dbReference>
<dbReference type="STRING" id="273068.TTE1546"/>
<accession>Q8R9Q5</accession>
<dbReference type="eggNOG" id="COG1131">
    <property type="taxonomic scope" value="Bacteria"/>
</dbReference>
<dbReference type="SUPFAM" id="SSF52540">
    <property type="entry name" value="P-loop containing nucleoside triphosphate hydrolases"/>
    <property type="match status" value="1"/>
</dbReference>
<dbReference type="InterPro" id="IPR027417">
    <property type="entry name" value="P-loop_NTPase"/>
</dbReference>
<reference evidence="2 3" key="1">
    <citation type="journal article" date="2002" name="Genome Res.">
        <title>A complete sequence of the T. tengcongensis genome.</title>
        <authorList>
            <person name="Bao Q."/>
            <person name="Tian Y."/>
            <person name="Li W."/>
            <person name="Xu Z."/>
            <person name="Xuan Z."/>
            <person name="Hu S."/>
            <person name="Dong W."/>
            <person name="Yang J."/>
            <person name="Chen Y."/>
            <person name="Xue Y."/>
            <person name="Xu Y."/>
            <person name="Lai X."/>
            <person name="Huang L."/>
            <person name="Dong X."/>
            <person name="Ma Y."/>
            <person name="Ling L."/>
            <person name="Tan H."/>
            <person name="Chen R."/>
            <person name="Wang J."/>
            <person name="Yu J."/>
            <person name="Yang H."/>
        </authorList>
    </citation>
    <scope>NUCLEOTIDE SEQUENCE [LARGE SCALE GENOMIC DNA]</scope>
    <source>
        <strain evidence="3">DSM 15242 / JCM 11007 / NBRC 100824 / MB4</strain>
    </source>
</reference>
<proteinExistence type="predicted"/>
<evidence type="ECO:0000313" key="3">
    <source>
        <dbReference type="Proteomes" id="UP000000555"/>
    </source>
</evidence>
<evidence type="ECO:0000259" key="1">
    <source>
        <dbReference type="Pfam" id="PF09848"/>
    </source>
</evidence>
<name>Q8R9Q5_CALS4</name>
<dbReference type="Pfam" id="PF09848">
    <property type="entry name" value="SLFN-g3_helicase"/>
    <property type="match status" value="1"/>
</dbReference>
<dbReference type="InterPro" id="IPR018647">
    <property type="entry name" value="SLFN_3-like_DNA/RNA_helicase"/>
</dbReference>
<keyword evidence="3" id="KW-1185">Reference proteome</keyword>
<dbReference type="AlphaFoldDB" id="Q8R9Q5"/>
<feature type="domain" description="Schlafen group 3-like DNA/RNA helicase" evidence="1">
    <location>
        <begin position="260"/>
        <end position="626"/>
    </location>
</feature>
<evidence type="ECO:0000313" key="2">
    <source>
        <dbReference type="EMBL" id="AAM24755.1"/>
    </source>
</evidence>
<gene>
    <name evidence="2" type="ordered locus">TTE1546</name>
</gene>
<dbReference type="EMBL" id="AE008691">
    <property type="protein sequence ID" value="AAM24755.1"/>
    <property type="molecule type" value="Genomic_DNA"/>
</dbReference>
<dbReference type="HOGENOM" id="CLU_019642_0_0_9"/>
<dbReference type="Proteomes" id="UP000000555">
    <property type="component" value="Chromosome"/>
</dbReference>
<sequence length="645" mass="73472">MARNFALVKSIAEFQGLRPEEIMRELYNGFQELTAEQMSSEQVSAWHGALPHLQKAFALLPDRVLVVLEYTLPMSNERIDVVLLGCSPEGKAQAVVLELKGWRKVYYLNNSLDLDNDLVLADDEVRQHPELQVLNYVGKLNYSHSAADRFAFVGCTWLYNLPPRELTFRRVDAFWQGQAEEFGQYLRNHLAGPVKEEDAKAFLEGYYMQTPRLLEAIRKNFDALRQGAIDALSVSGFGPSEEQVKLLNEVQKAVESGERVCYLVQGQPGSGKSYLAVLMLLRSLKNVGQFHSQNNVAVLGYRNNRLINTLRKVFRECSPGLDIVLKFYSTGRGKNGLAEGDPQSPHFCLAIYDEAQRMTEKNIRVAMQRADVTVFFYDEAQILNAEEEGWTENFKKIAEELEIDLRERTLSGIYRVQGGAAYHGFVETVLTDPSQAKLPEGLNYDFRVFTDIREMLETLRQKANQSRSKVALVAAFTESPGDREKPLEKSLKNRRIGCPLYSGFNHYKDTGLDIYWLMDEKEQYPAFWYGGQSNDLTHCASIYGCQGFEADYVGVVWGRDFCFRNAQWELGENCEDNIGRPSLKQLFSQARNGDRKARVLALRLLINRYRIFLTRGIHGTYVYCEDEATARFLREIASSKGGRSL</sequence>
<protein>
    <recommendedName>
        <fullName evidence="1">Schlafen group 3-like DNA/RNA helicase domain-containing protein</fullName>
    </recommendedName>
</protein>
<dbReference type="KEGG" id="tte:TTE1546"/>
<dbReference type="Gene3D" id="3.40.50.300">
    <property type="entry name" value="P-loop containing nucleotide triphosphate hydrolases"/>
    <property type="match status" value="1"/>
</dbReference>
<organism evidence="2 3">
    <name type="scientific">Caldanaerobacter subterraneus subsp. tengcongensis (strain DSM 15242 / JCM 11007 / NBRC 100824 / MB4)</name>
    <name type="common">Thermoanaerobacter tengcongensis</name>
    <dbReference type="NCBI Taxonomy" id="273068"/>
    <lineage>
        <taxon>Bacteria</taxon>
        <taxon>Bacillati</taxon>
        <taxon>Bacillota</taxon>
        <taxon>Clostridia</taxon>
        <taxon>Thermoanaerobacterales</taxon>
        <taxon>Thermoanaerobacteraceae</taxon>
        <taxon>Caldanaerobacter</taxon>
    </lineage>
</organism>
<dbReference type="eggNOG" id="COG3410">
    <property type="taxonomic scope" value="Bacteria"/>
</dbReference>